<gene>
    <name evidence="1" type="ORF">NR989_09145</name>
</gene>
<dbReference type="Gene3D" id="1.10.260.40">
    <property type="entry name" value="lambda repressor-like DNA-binding domains"/>
    <property type="match status" value="1"/>
</dbReference>
<reference evidence="1 2" key="1">
    <citation type="submission" date="2022-06" db="EMBL/GenBank/DDBJ databases">
        <title>Thiomicrohabdus sp. nov, an obligately chemolithoautotrophic, sulfur-oxidizing bacterium isolated from beach of Guanyin Mountain. Amoy.</title>
        <authorList>
            <person name="Zhu H."/>
        </authorList>
    </citation>
    <scope>NUCLEOTIDE SEQUENCE [LARGE SCALE GENOMIC DNA]</scope>
    <source>
        <strain evidence="1 2">XGS-01</strain>
    </source>
</reference>
<dbReference type="InterPro" id="IPR010982">
    <property type="entry name" value="Lambda_DNA-bd_dom_sf"/>
</dbReference>
<protein>
    <submittedName>
        <fullName evidence="1">Cro/CI family transcriptional regulator</fullName>
    </submittedName>
</protein>
<proteinExistence type="predicted"/>
<dbReference type="EMBL" id="CP102381">
    <property type="protein sequence ID" value="WEJ62173.1"/>
    <property type="molecule type" value="Genomic_DNA"/>
</dbReference>
<name>A0ABY8CCQ3_9GAMM</name>
<sequence length="64" mass="6984">MNKKVIIDYFGSVQNVADLLGTSHAAVSKWPDELSDRIFHRVVGAATDKGIPFPQEWVGKSNAA</sequence>
<keyword evidence="2" id="KW-1185">Reference proteome</keyword>
<accession>A0ABY8CCQ3</accession>
<dbReference type="Proteomes" id="UP001222275">
    <property type="component" value="Chromosome"/>
</dbReference>
<dbReference type="SUPFAM" id="SSF47413">
    <property type="entry name" value="lambda repressor-like DNA-binding domains"/>
    <property type="match status" value="1"/>
</dbReference>
<organism evidence="1 2">
    <name type="scientific">Thiomicrorhabdus lithotrophica</name>
    <dbReference type="NCBI Taxonomy" id="2949997"/>
    <lineage>
        <taxon>Bacteria</taxon>
        <taxon>Pseudomonadati</taxon>
        <taxon>Pseudomonadota</taxon>
        <taxon>Gammaproteobacteria</taxon>
        <taxon>Thiotrichales</taxon>
        <taxon>Piscirickettsiaceae</taxon>
        <taxon>Thiomicrorhabdus</taxon>
    </lineage>
</organism>
<dbReference type="RefSeq" id="WP_275594430.1">
    <property type="nucleotide sequence ID" value="NZ_CP102381.1"/>
</dbReference>
<evidence type="ECO:0000313" key="1">
    <source>
        <dbReference type="EMBL" id="WEJ62173.1"/>
    </source>
</evidence>
<dbReference type="Pfam" id="PF14549">
    <property type="entry name" value="P22_Cro"/>
    <property type="match status" value="1"/>
</dbReference>
<evidence type="ECO:0000313" key="2">
    <source>
        <dbReference type="Proteomes" id="UP001222275"/>
    </source>
</evidence>